<protein>
    <recommendedName>
        <fullName evidence="1">SGNH hydrolase-type esterase domain-containing protein</fullName>
    </recommendedName>
</protein>
<dbReference type="Proteomes" id="UP000250369">
    <property type="component" value="Unassembled WGS sequence"/>
</dbReference>
<evidence type="ECO:0000313" key="2">
    <source>
        <dbReference type="EMBL" id="RAV20993.1"/>
    </source>
</evidence>
<gene>
    <name evidence="2" type="ORF">DQG23_12965</name>
</gene>
<dbReference type="InterPro" id="IPR013830">
    <property type="entry name" value="SGNH_hydro"/>
</dbReference>
<dbReference type="AlphaFoldDB" id="A0A329MQG0"/>
<dbReference type="CDD" id="cd00229">
    <property type="entry name" value="SGNH_hydrolase"/>
    <property type="match status" value="1"/>
</dbReference>
<feature type="domain" description="SGNH hydrolase-type esterase" evidence="1">
    <location>
        <begin position="46"/>
        <end position="240"/>
    </location>
</feature>
<sequence>MAFVSSKLYTDFIRLSFSRERRTMNELAKTFYEKLQANGPVSVVTLGDSWTYGSVADGWHEAKAAGMDRELIHGSWAMQLRRTVQERNRSSSVVNSGQGGWTAKQGLEAFDRLVAEFRPDLVVLNFGINDWRKNVPLDDYRSDMETIIDRAEALGAACLLWTSGPVSLAGEQDFGWGEPLDPQNYEHRFNAYNDTIKAIAADRGLPLADAERIIWEEWHAGTDLSGWFYDAFHFKQEGHDRIHDAIARKLGLLG</sequence>
<dbReference type="EMBL" id="QMFB01000006">
    <property type="protein sequence ID" value="RAV20993.1"/>
    <property type="molecule type" value="Genomic_DNA"/>
</dbReference>
<dbReference type="PANTHER" id="PTHR30383:SF5">
    <property type="entry name" value="SGNH HYDROLASE-TYPE ESTERASE DOMAIN-CONTAINING PROTEIN"/>
    <property type="match status" value="1"/>
</dbReference>
<proteinExistence type="predicted"/>
<dbReference type="PANTHER" id="PTHR30383">
    <property type="entry name" value="THIOESTERASE 1/PROTEASE 1/LYSOPHOSPHOLIPASE L1"/>
    <property type="match status" value="1"/>
</dbReference>
<evidence type="ECO:0000313" key="3">
    <source>
        <dbReference type="Proteomes" id="UP000250369"/>
    </source>
</evidence>
<comment type="caution">
    <text evidence="2">The sequence shown here is derived from an EMBL/GenBank/DDBJ whole genome shotgun (WGS) entry which is preliminary data.</text>
</comment>
<dbReference type="InterPro" id="IPR051532">
    <property type="entry name" value="Ester_Hydrolysis_Enzymes"/>
</dbReference>
<accession>A0A329MQG0</accession>
<dbReference type="InterPro" id="IPR036514">
    <property type="entry name" value="SGNH_hydro_sf"/>
</dbReference>
<name>A0A329MQG0_9BACL</name>
<dbReference type="Gene3D" id="3.40.50.1110">
    <property type="entry name" value="SGNH hydrolase"/>
    <property type="match status" value="1"/>
</dbReference>
<dbReference type="GO" id="GO:0004622">
    <property type="term" value="F:phosphatidylcholine lysophospholipase activity"/>
    <property type="evidence" value="ECO:0007669"/>
    <property type="project" value="TreeGrafter"/>
</dbReference>
<organism evidence="2 3">
    <name type="scientific">Paenibacillus contaminans</name>
    <dbReference type="NCBI Taxonomy" id="450362"/>
    <lineage>
        <taxon>Bacteria</taxon>
        <taxon>Bacillati</taxon>
        <taxon>Bacillota</taxon>
        <taxon>Bacilli</taxon>
        <taxon>Bacillales</taxon>
        <taxon>Paenibacillaceae</taxon>
        <taxon>Paenibacillus</taxon>
    </lineage>
</organism>
<dbReference type="SUPFAM" id="SSF52266">
    <property type="entry name" value="SGNH hydrolase"/>
    <property type="match status" value="1"/>
</dbReference>
<reference evidence="2 3" key="1">
    <citation type="journal article" date="2009" name="Int. J. Syst. Evol. Microbiol.">
        <title>Paenibacillus contaminans sp. nov., isolated from a contaminated laboratory plate.</title>
        <authorList>
            <person name="Chou J.H."/>
            <person name="Lee J.H."/>
            <person name="Lin M.C."/>
            <person name="Chang P.S."/>
            <person name="Arun A.B."/>
            <person name="Young C.C."/>
            <person name="Chen W.M."/>
        </authorList>
    </citation>
    <scope>NUCLEOTIDE SEQUENCE [LARGE SCALE GENOMIC DNA]</scope>
    <source>
        <strain evidence="2 3">CKOBP-6</strain>
    </source>
</reference>
<keyword evidence="3" id="KW-1185">Reference proteome</keyword>
<dbReference type="Pfam" id="PF13472">
    <property type="entry name" value="Lipase_GDSL_2"/>
    <property type="match status" value="1"/>
</dbReference>
<evidence type="ECO:0000259" key="1">
    <source>
        <dbReference type="Pfam" id="PF13472"/>
    </source>
</evidence>